<organism evidence="1 2">
    <name type="scientific">Violaceomyces palustris</name>
    <dbReference type="NCBI Taxonomy" id="1673888"/>
    <lineage>
        <taxon>Eukaryota</taxon>
        <taxon>Fungi</taxon>
        <taxon>Dikarya</taxon>
        <taxon>Basidiomycota</taxon>
        <taxon>Ustilaginomycotina</taxon>
        <taxon>Ustilaginomycetes</taxon>
        <taxon>Violaceomycetales</taxon>
        <taxon>Violaceomycetaceae</taxon>
        <taxon>Violaceomyces</taxon>
    </lineage>
</organism>
<evidence type="ECO:0000313" key="1">
    <source>
        <dbReference type="EMBL" id="PWN51379.1"/>
    </source>
</evidence>
<name>A0ACD0P005_9BASI</name>
<protein>
    <submittedName>
        <fullName evidence="1">Uncharacterized protein</fullName>
    </submittedName>
</protein>
<proteinExistence type="predicted"/>
<accession>A0ACD0P005</accession>
<dbReference type="Proteomes" id="UP000245626">
    <property type="component" value="Unassembled WGS sequence"/>
</dbReference>
<reference evidence="1 2" key="1">
    <citation type="journal article" date="2018" name="Mol. Biol. Evol.">
        <title>Broad Genomic Sampling Reveals a Smut Pathogenic Ancestry of the Fungal Clade Ustilaginomycotina.</title>
        <authorList>
            <person name="Kijpornyongpan T."/>
            <person name="Mondo S.J."/>
            <person name="Barry K."/>
            <person name="Sandor L."/>
            <person name="Lee J."/>
            <person name="Lipzen A."/>
            <person name="Pangilinan J."/>
            <person name="LaButti K."/>
            <person name="Hainaut M."/>
            <person name="Henrissat B."/>
            <person name="Grigoriev I.V."/>
            <person name="Spatafora J.W."/>
            <person name="Aime M.C."/>
        </authorList>
    </citation>
    <scope>NUCLEOTIDE SEQUENCE [LARGE SCALE GENOMIC DNA]</scope>
    <source>
        <strain evidence="1 2">SA 807</strain>
    </source>
</reference>
<dbReference type="EMBL" id="KZ819848">
    <property type="protein sequence ID" value="PWN51379.1"/>
    <property type="molecule type" value="Genomic_DNA"/>
</dbReference>
<evidence type="ECO:0000313" key="2">
    <source>
        <dbReference type="Proteomes" id="UP000245626"/>
    </source>
</evidence>
<sequence length="103" mass="11668">MAQISAAVASSLFPSFPVLFWAEIPHLLFFRDASQDQGWRKGRASRPIRRRRDWSTPRFLFSHLTIEDFHYLVSGSSHPLIGLIGSRSAEECGVSRLQLGSRP</sequence>
<keyword evidence="2" id="KW-1185">Reference proteome</keyword>
<gene>
    <name evidence="1" type="ORF">IE53DRAFT_386258</name>
</gene>